<dbReference type="SMART" id="SM00829">
    <property type="entry name" value="PKS_ER"/>
    <property type="match status" value="1"/>
</dbReference>
<dbReference type="FunFam" id="3.40.50.720:FF:000053">
    <property type="entry name" value="Quinone oxidoreductase 1"/>
    <property type="match status" value="1"/>
</dbReference>
<dbReference type="Proteomes" id="UP000308760">
    <property type="component" value="Unassembled WGS sequence"/>
</dbReference>
<dbReference type="InterPro" id="IPR047618">
    <property type="entry name" value="QOR-like"/>
</dbReference>
<reference evidence="5" key="1">
    <citation type="submission" date="2019-04" db="EMBL/GenBank/DDBJ databases">
        <title>Nocardioides xinjiangensis sp. nov.</title>
        <authorList>
            <person name="Liu S."/>
        </authorList>
    </citation>
    <scope>NUCLEOTIDE SEQUENCE [LARGE SCALE GENOMIC DNA]</scope>
    <source>
        <strain evidence="5">18</strain>
    </source>
</reference>
<dbReference type="GO" id="GO:0035925">
    <property type="term" value="F:mRNA 3'-UTR AU-rich region binding"/>
    <property type="evidence" value="ECO:0007669"/>
    <property type="project" value="TreeGrafter"/>
</dbReference>
<protein>
    <submittedName>
        <fullName evidence="4">Quinone oxidoreductase</fullName>
    </submittedName>
</protein>
<dbReference type="RefSeq" id="WP_136537118.1">
    <property type="nucleotide sequence ID" value="NZ_STGY01000079.1"/>
</dbReference>
<dbReference type="InterPro" id="IPR013149">
    <property type="entry name" value="ADH-like_C"/>
</dbReference>
<dbReference type="InterPro" id="IPR011032">
    <property type="entry name" value="GroES-like_sf"/>
</dbReference>
<dbReference type="Gene3D" id="3.90.180.10">
    <property type="entry name" value="Medium-chain alcohol dehydrogenases, catalytic domain"/>
    <property type="match status" value="1"/>
</dbReference>
<evidence type="ECO:0000256" key="1">
    <source>
        <dbReference type="ARBA" id="ARBA00022857"/>
    </source>
</evidence>
<keyword evidence="5" id="KW-1185">Reference proteome</keyword>
<dbReference type="SUPFAM" id="SSF51735">
    <property type="entry name" value="NAD(P)-binding Rossmann-fold domains"/>
    <property type="match status" value="1"/>
</dbReference>
<dbReference type="Gene3D" id="3.40.50.720">
    <property type="entry name" value="NAD(P)-binding Rossmann-like Domain"/>
    <property type="match status" value="1"/>
</dbReference>
<comment type="caution">
    <text evidence="4">The sequence shown here is derived from an EMBL/GenBank/DDBJ whole genome shotgun (WGS) entry which is preliminary data.</text>
</comment>
<proteinExistence type="predicted"/>
<dbReference type="SUPFAM" id="SSF50129">
    <property type="entry name" value="GroES-like"/>
    <property type="match status" value="1"/>
</dbReference>
<evidence type="ECO:0000313" key="5">
    <source>
        <dbReference type="Proteomes" id="UP000308760"/>
    </source>
</evidence>
<reference evidence="4 5" key="2">
    <citation type="submission" date="2019-05" db="EMBL/GenBank/DDBJ databases">
        <title>Glycomyces buryatensis sp. nov.</title>
        <authorList>
            <person name="Nikitina E."/>
        </authorList>
    </citation>
    <scope>NUCLEOTIDE SEQUENCE [LARGE SCALE GENOMIC DNA]</scope>
    <source>
        <strain evidence="4 5">18</strain>
    </source>
</reference>
<dbReference type="PANTHER" id="PTHR48106:SF13">
    <property type="entry name" value="QUINONE OXIDOREDUCTASE-RELATED"/>
    <property type="match status" value="1"/>
</dbReference>
<evidence type="ECO:0000313" key="4">
    <source>
        <dbReference type="EMBL" id="THV34632.1"/>
    </source>
</evidence>
<dbReference type="CDD" id="cd05286">
    <property type="entry name" value="QOR2"/>
    <property type="match status" value="1"/>
</dbReference>
<dbReference type="Pfam" id="PF08240">
    <property type="entry name" value="ADH_N"/>
    <property type="match status" value="1"/>
</dbReference>
<keyword evidence="2" id="KW-0560">Oxidoreductase</keyword>
<dbReference type="GO" id="GO:0005829">
    <property type="term" value="C:cytosol"/>
    <property type="evidence" value="ECO:0007669"/>
    <property type="project" value="TreeGrafter"/>
</dbReference>
<evidence type="ECO:0000256" key="2">
    <source>
        <dbReference type="ARBA" id="ARBA00023002"/>
    </source>
</evidence>
<dbReference type="GO" id="GO:0070402">
    <property type="term" value="F:NADPH binding"/>
    <property type="evidence" value="ECO:0007669"/>
    <property type="project" value="TreeGrafter"/>
</dbReference>
<keyword evidence="1" id="KW-0521">NADP</keyword>
<dbReference type="OrthoDB" id="9780520at2"/>
<accession>A0A4S8PXH0</accession>
<organism evidence="4 5">
    <name type="scientific">Glycomyces buryatensis</name>
    <dbReference type="NCBI Taxonomy" id="2570927"/>
    <lineage>
        <taxon>Bacteria</taxon>
        <taxon>Bacillati</taxon>
        <taxon>Actinomycetota</taxon>
        <taxon>Actinomycetes</taxon>
        <taxon>Glycomycetales</taxon>
        <taxon>Glycomycetaceae</taxon>
        <taxon>Glycomyces</taxon>
    </lineage>
</organism>
<gene>
    <name evidence="4" type="ORF">FAB82_24115</name>
</gene>
<dbReference type="GO" id="GO:0003960">
    <property type="term" value="F:quinone reductase (NADPH) activity"/>
    <property type="evidence" value="ECO:0007669"/>
    <property type="project" value="InterPro"/>
</dbReference>
<sequence>MKAIVVEQPGGPGVMRLLEGDDPGPRPGQISVRVAAAGVNYIDIYHRSGAYKLPLPFTPGLEGGGRVAAVGEGVTEFEPGDEVAWTNVPGSYADMVVGAEADFVPVPAKVALETAAAVMLQGLTAHYLCTSVYEVQEGDTVIVHAAAGGVGLLLTQMVKYKGGKVIGTVSTDAKAELARQNGCDYVLRYEGFGEKARELTDGEGVAAVYDGVGETTFDEGLTALRRRGTMALFGQASGPVPAFDPQRLNTGGSLILTRPKLNDFIATREEYLWRTGEIFQWIEDDNLLVRVGDTFRLEEAAEAHEDLQSRKTTGKVLLIP</sequence>
<dbReference type="AlphaFoldDB" id="A0A4S8PXH0"/>
<dbReference type="InterPro" id="IPR020843">
    <property type="entry name" value="ER"/>
</dbReference>
<dbReference type="EMBL" id="STGY01000079">
    <property type="protein sequence ID" value="THV34632.1"/>
    <property type="molecule type" value="Genomic_DNA"/>
</dbReference>
<dbReference type="InterPro" id="IPR013154">
    <property type="entry name" value="ADH-like_N"/>
</dbReference>
<feature type="domain" description="Enoyl reductase (ER)" evidence="3">
    <location>
        <begin position="10"/>
        <end position="318"/>
    </location>
</feature>
<dbReference type="PANTHER" id="PTHR48106">
    <property type="entry name" value="QUINONE OXIDOREDUCTASE PIG3-RELATED"/>
    <property type="match status" value="1"/>
</dbReference>
<dbReference type="InterPro" id="IPR036291">
    <property type="entry name" value="NAD(P)-bd_dom_sf"/>
</dbReference>
<name>A0A4S8PXH0_9ACTN</name>
<dbReference type="Pfam" id="PF00107">
    <property type="entry name" value="ADH_zinc_N"/>
    <property type="match status" value="1"/>
</dbReference>
<evidence type="ECO:0000259" key="3">
    <source>
        <dbReference type="SMART" id="SM00829"/>
    </source>
</evidence>